<dbReference type="Pfam" id="PF01127">
    <property type="entry name" value="Sdh_cyt"/>
    <property type="match status" value="1"/>
</dbReference>
<feature type="binding site" description="axial binding residue" evidence="8">
    <location>
        <position position="128"/>
    </location>
    <ligand>
        <name>heme b</name>
        <dbReference type="ChEBI" id="CHEBI:60344"/>
        <label>bD</label>
    </ligand>
    <ligandPart>
        <name>Fe</name>
        <dbReference type="ChEBI" id="CHEBI:18248"/>
    </ligandPart>
</feature>
<proteinExistence type="predicted"/>
<feature type="transmembrane region" description="Helical" evidence="9">
    <location>
        <begin position="150"/>
        <end position="172"/>
    </location>
</feature>
<dbReference type="AlphaFoldDB" id="A0A0X8JPG6"/>
<keyword evidence="7 9" id="KW-0472">Membrane</keyword>
<evidence type="ECO:0000313" key="10">
    <source>
        <dbReference type="EMBL" id="AMD92367.1"/>
    </source>
</evidence>
<dbReference type="KEGG" id="doa:AXF15_04075"/>
<feature type="transmembrane region" description="Helical" evidence="9">
    <location>
        <begin position="108"/>
        <end position="130"/>
    </location>
</feature>
<dbReference type="GO" id="GO:0006099">
    <property type="term" value="P:tricarboxylic acid cycle"/>
    <property type="evidence" value="ECO:0007669"/>
    <property type="project" value="InterPro"/>
</dbReference>
<evidence type="ECO:0000256" key="9">
    <source>
        <dbReference type="SAM" id="Phobius"/>
    </source>
</evidence>
<feature type="transmembrane region" description="Helical" evidence="9">
    <location>
        <begin position="66"/>
        <end position="87"/>
    </location>
</feature>
<comment type="subcellular location">
    <subcellularLocation>
        <location evidence="1">Membrane</location>
    </subcellularLocation>
</comment>
<keyword evidence="5 9" id="KW-1133">Transmembrane helix</keyword>
<evidence type="ECO:0000256" key="8">
    <source>
        <dbReference type="PIRSR" id="PIRSR000177-1"/>
    </source>
</evidence>
<dbReference type="Proteomes" id="UP000063964">
    <property type="component" value="Chromosome"/>
</dbReference>
<feature type="binding site" description="axial binding residue" evidence="8">
    <location>
        <position position="37"/>
    </location>
    <ligand>
        <name>heme b</name>
        <dbReference type="ChEBI" id="CHEBI:60344"/>
        <label>bD</label>
    </ligand>
    <ligandPart>
        <name>Fe</name>
        <dbReference type="ChEBI" id="CHEBI:18248"/>
    </ligandPart>
</feature>
<keyword evidence="2 8" id="KW-0349">Heme</keyword>
<sequence>MSVDASLFATCPGRRDAYLDWVQMLTGLGLVLFMAFHTLLTSSIIFGAEALDGVAGFLETLHLDTLAHFFVPILFFTHFIVAARKIPFRSEGQLAIWRDAKLLHHRDTWLWVVQAVSAMIILVLGAIHMWTNISDGAILAVTSTARVQSGGWTLFYLVLVPLVQLHVFIGVYRIGVKWGFITDTLRPKAAKILTVIFCCVTVLALVALARYATMTV</sequence>
<dbReference type="PIRSF" id="PIRSF000177">
    <property type="entry name" value="Fumar_rd_cyt_b"/>
    <property type="match status" value="1"/>
</dbReference>
<evidence type="ECO:0000256" key="1">
    <source>
        <dbReference type="ARBA" id="ARBA00004370"/>
    </source>
</evidence>
<evidence type="ECO:0000313" key="11">
    <source>
        <dbReference type="Proteomes" id="UP000063964"/>
    </source>
</evidence>
<dbReference type="GO" id="GO:0016020">
    <property type="term" value="C:membrane"/>
    <property type="evidence" value="ECO:0007669"/>
    <property type="project" value="UniProtKB-SubCell"/>
</dbReference>
<keyword evidence="4 8" id="KW-0479">Metal-binding</keyword>
<evidence type="ECO:0000256" key="3">
    <source>
        <dbReference type="ARBA" id="ARBA00022692"/>
    </source>
</evidence>
<dbReference type="InterPro" id="IPR000701">
    <property type="entry name" value="SuccDH_FuR_B_TM-su"/>
</dbReference>
<dbReference type="EMBL" id="CP014230">
    <property type="protein sequence ID" value="AMD92367.1"/>
    <property type="molecule type" value="Genomic_DNA"/>
</dbReference>
<name>A0A0X8JPG6_9BACT</name>
<feature type="transmembrane region" description="Helical" evidence="9">
    <location>
        <begin position="21"/>
        <end position="46"/>
    </location>
</feature>
<keyword evidence="11" id="KW-1185">Reference proteome</keyword>
<dbReference type="Gene3D" id="1.20.1300.10">
    <property type="entry name" value="Fumarate reductase/succinate dehydrogenase, transmembrane subunit"/>
    <property type="match status" value="1"/>
</dbReference>
<gene>
    <name evidence="10" type="ORF">AXF15_04075</name>
</gene>
<accession>A0A0X8JPG6</accession>
<dbReference type="RefSeq" id="WP_066603665.1">
    <property type="nucleotide sequence ID" value="NZ_CP014230.1"/>
</dbReference>
<dbReference type="STRING" id="888061.AXF15_04075"/>
<feature type="binding site" description="axial binding residue" evidence="8">
    <location>
        <position position="166"/>
    </location>
    <ligand>
        <name>heme b</name>
        <dbReference type="ChEBI" id="CHEBI:60344"/>
        <label>bD</label>
    </ligand>
    <ligandPart>
        <name>Fe</name>
        <dbReference type="ChEBI" id="CHEBI:18248"/>
    </ligandPart>
</feature>
<protein>
    <submittedName>
        <fullName evidence="10">Fumarate reductase</fullName>
    </submittedName>
</protein>
<dbReference type="SUPFAM" id="SSF81343">
    <property type="entry name" value="Fumarate reductase respiratory complex transmembrane subunits"/>
    <property type="match status" value="1"/>
</dbReference>
<evidence type="ECO:0000256" key="2">
    <source>
        <dbReference type="ARBA" id="ARBA00022617"/>
    </source>
</evidence>
<keyword evidence="3 9" id="KW-0812">Transmembrane</keyword>
<reference evidence="11" key="1">
    <citation type="submission" date="2016-02" db="EMBL/GenBank/DDBJ databases">
        <authorList>
            <person name="Holder M.E."/>
            <person name="Ajami N.J."/>
            <person name="Petrosino J.F."/>
        </authorList>
    </citation>
    <scope>NUCLEOTIDE SEQUENCE [LARGE SCALE GENOMIC DNA]</scope>
    <source>
        <strain evidence="11">DSM 12838</strain>
    </source>
</reference>
<evidence type="ECO:0000256" key="7">
    <source>
        <dbReference type="ARBA" id="ARBA00023136"/>
    </source>
</evidence>
<evidence type="ECO:0000256" key="6">
    <source>
        <dbReference type="ARBA" id="ARBA00023004"/>
    </source>
</evidence>
<dbReference type="GO" id="GO:0046872">
    <property type="term" value="F:metal ion binding"/>
    <property type="evidence" value="ECO:0007669"/>
    <property type="project" value="UniProtKB-KW"/>
</dbReference>
<dbReference type="InterPro" id="IPR004224">
    <property type="entry name" value="Fum_red_B_TM"/>
</dbReference>
<dbReference type="OrthoDB" id="5345350at2"/>
<organism evidence="10 11">
    <name type="scientific">Desulfomicrobium orale DSM 12838</name>
    <dbReference type="NCBI Taxonomy" id="888061"/>
    <lineage>
        <taxon>Bacteria</taxon>
        <taxon>Pseudomonadati</taxon>
        <taxon>Thermodesulfobacteriota</taxon>
        <taxon>Desulfovibrionia</taxon>
        <taxon>Desulfovibrionales</taxon>
        <taxon>Desulfomicrobiaceae</taxon>
        <taxon>Desulfomicrobium</taxon>
    </lineage>
</organism>
<dbReference type="InterPro" id="IPR034804">
    <property type="entry name" value="SQR/QFR_C/D"/>
</dbReference>
<evidence type="ECO:0000256" key="5">
    <source>
        <dbReference type="ARBA" id="ARBA00022989"/>
    </source>
</evidence>
<feature type="binding site" description="axial binding residue" evidence="8">
    <location>
        <position position="78"/>
    </location>
    <ligand>
        <name>heme b</name>
        <dbReference type="ChEBI" id="CHEBI:60344"/>
        <label>bD</label>
    </ligand>
    <ligandPart>
        <name>Fe</name>
        <dbReference type="ChEBI" id="CHEBI:18248"/>
    </ligandPart>
</feature>
<keyword evidence="6 8" id="KW-0408">Iron</keyword>
<evidence type="ECO:0000256" key="4">
    <source>
        <dbReference type="ARBA" id="ARBA00022723"/>
    </source>
</evidence>
<feature type="transmembrane region" description="Helical" evidence="9">
    <location>
        <begin position="192"/>
        <end position="212"/>
    </location>
</feature>